<dbReference type="CDD" id="cd17502">
    <property type="entry name" value="MFS_Azr1_MDR_like"/>
    <property type="match status" value="1"/>
</dbReference>
<dbReference type="eggNOG" id="KOG0254">
    <property type="taxonomic scope" value="Eukaryota"/>
</dbReference>
<evidence type="ECO:0000256" key="2">
    <source>
        <dbReference type="ARBA" id="ARBA00022692"/>
    </source>
</evidence>
<reference evidence="8 9" key="1">
    <citation type="submission" date="2013-03" db="EMBL/GenBank/DDBJ databases">
        <title>The Genome Sequence of Capronia coronata CBS 617.96.</title>
        <authorList>
            <consortium name="The Broad Institute Genomics Platform"/>
            <person name="Cuomo C."/>
            <person name="de Hoog S."/>
            <person name="Gorbushina A."/>
            <person name="Walker B."/>
            <person name="Young S.K."/>
            <person name="Zeng Q."/>
            <person name="Gargeya S."/>
            <person name="Fitzgerald M."/>
            <person name="Haas B."/>
            <person name="Abouelleil A."/>
            <person name="Allen A.W."/>
            <person name="Alvarado L."/>
            <person name="Arachchi H.M."/>
            <person name="Berlin A.M."/>
            <person name="Chapman S.B."/>
            <person name="Gainer-Dewar J."/>
            <person name="Goldberg J."/>
            <person name="Griggs A."/>
            <person name="Gujja S."/>
            <person name="Hansen M."/>
            <person name="Howarth C."/>
            <person name="Imamovic A."/>
            <person name="Ireland A."/>
            <person name="Larimer J."/>
            <person name="McCowan C."/>
            <person name="Murphy C."/>
            <person name="Pearson M."/>
            <person name="Poon T.W."/>
            <person name="Priest M."/>
            <person name="Roberts A."/>
            <person name="Saif S."/>
            <person name="Shea T."/>
            <person name="Sisk P."/>
            <person name="Sykes S."/>
            <person name="Wortman J."/>
            <person name="Nusbaum C."/>
            <person name="Birren B."/>
        </authorList>
    </citation>
    <scope>NUCLEOTIDE SEQUENCE [LARGE SCALE GENOMIC DNA]</scope>
    <source>
        <strain evidence="8 9">CBS 617.96</strain>
    </source>
</reference>
<comment type="subcellular location">
    <subcellularLocation>
        <location evidence="1">Membrane</location>
        <topology evidence="1">Multi-pass membrane protein</topology>
    </subcellularLocation>
</comment>
<feature type="transmembrane region" description="Helical" evidence="6">
    <location>
        <begin position="408"/>
        <end position="426"/>
    </location>
</feature>
<feature type="transmembrane region" description="Helical" evidence="6">
    <location>
        <begin position="208"/>
        <end position="228"/>
    </location>
</feature>
<dbReference type="Pfam" id="PF07690">
    <property type="entry name" value="MFS_1"/>
    <property type="match status" value="1"/>
</dbReference>
<evidence type="ECO:0000256" key="3">
    <source>
        <dbReference type="ARBA" id="ARBA00022989"/>
    </source>
</evidence>
<feature type="transmembrane region" description="Helical" evidence="6">
    <location>
        <begin position="280"/>
        <end position="300"/>
    </location>
</feature>
<dbReference type="FunFam" id="1.20.1250.20:FF:000196">
    <property type="entry name" value="MFS toxin efflux pump (AflT)"/>
    <property type="match status" value="1"/>
</dbReference>
<dbReference type="HOGENOM" id="CLU_000960_22_1_1"/>
<dbReference type="InterPro" id="IPR011701">
    <property type="entry name" value="MFS"/>
</dbReference>
<feature type="transmembrane region" description="Helical" evidence="6">
    <location>
        <begin position="514"/>
        <end position="536"/>
    </location>
</feature>
<evidence type="ECO:0000256" key="1">
    <source>
        <dbReference type="ARBA" id="ARBA00004141"/>
    </source>
</evidence>
<dbReference type="Proteomes" id="UP000019484">
    <property type="component" value="Unassembled WGS sequence"/>
</dbReference>
<dbReference type="FunFam" id="1.20.1720.10:FF:000012">
    <property type="entry name" value="MFS toxin efflux pump (AflT)"/>
    <property type="match status" value="1"/>
</dbReference>
<evidence type="ECO:0000259" key="7">
    <source>
        <dbReference type="PROSITE" id="PS50850"/>
    </source>
</evidence>
<feature type="transmembrane region" description="Helical" evidence="6">
    <location>
        <begin position="354"/>
        <end position="375"/>
    </location>
</feature>
<dbReference type="PANTHER" id="PTHR23501">
    <property type="entry name" value="MAJOR FACILITATOR SUPERFAMILY"/>
    <property type="match status" value="1"/>
</dbReference>
<feature type="transmembrane region" description="Helical" evidence="6">
    <location>
        <begin position="446"/>
        <end position="468"/>
    </location>
</feature>
<comment type="caution">
    <text evidence="8">The sequence shown here is derived from an EMBL/GenBank/DDBJ whole genome shotgun (WGS) entry which is preliminary data.</text>
</comment>
<dbReference type="InterPro" id="IPR036259">
    <property type="entry name" value="MFS_trans_sf"/>
</dbReference>
<feature type="transmembrane region" description="Helical" evidence="6">
    <location>
        <begin position="249"/>
        <end position="268"/>
    </location>
</feature>
<evidence type="ECO:0000313" key="9">
    <source>
        <dbReference type="Proteomes" id="UP000019484"/>
    </source>
</evidence>
<feature type="transmembrane region" description="Helical" evidence="6">
    <location>
        <begin position="177"/>
        <end position="196"/>
    </location>
</feature>
<dbReference type="InterPro" id="IPR020846">
    <property type="entry name" value="MFS_dom"/>
</dbReference>
<feature type="transmembrane region" description="Helical" evidence="6">
    <location>
        <begin position="119"/>
        <end position="139"/>
    </location>
</feature>
<feature type="compositionally biased region" description="Basic and acidic residues" evidence="5">
    <location>
        <begin position="544"/>
        <end position="556"/>
    </location>
</feature>
<keyword evidence="3 6" id="KW-1133">Transmembrane helix</keyword>
<feature type="transmembrane region" description="Helical" evidence="6">
    <location>
        <begin position="321"/>
        <end position="342"/>
    </location>
</feature>
<feature type="transmembrane region" description="Helical" evidence="6">
    <location>
        <begin position="145"/>
        <end position="170"/>
    </location>
</feature>
<dbReference type="EMBL" id="AMWN01000002">
    <property type="protein sequence ID" value="EXJ94265.1"/>
    <property type="molecule type" value="Genomic_DNA"/>
</dbReference>
<accession>W9YX39</accession>
<feature type="transmembrane region" description="Helical" evidence="6">
    <location>
        <begin position="52"/>
        <end position="72"/>
    </location>
</feature>
<feature type="transmembrane region" description="Helical" evidence="6">
    <location>
        <begin position="92"/>
        <end position="112"/>
    </location>
</feature>
<keyword evidence="4 6" id="KW-0472">Membrane</keyword>
<feature type="compositionally biased region" description="Basic and acidic residues" evidence="5">
    <location>
        <begin position="21"/>
        <end position="33"/>
    </location>
</feature>
<dbReference type="GO" id="GO:0022857">
    <property type="term" value="F:transmembrane transporter activity"/>
    <property type="evidence" value="ECO:0007669"/>
    <property type="project" value="InterPro"/>
</dbReference>
<feature type="region of interest" description="Disordered" evidence="5">
    <location>
        <begin position="544"/>
        <end position="596"/>
    </location>
</feature>
<evidence type="ECO:0000313" key="8">
    <source>
        <dbReference type="EMBL" id="EXJ94265.1"/>
    </source>
</evidence>
<protein>
    <recommendedName>
        <fullName evidence="7">Major facilitator superfamily (MFS) profile domain-containing protein</fullName>
    </recommendedName>
</protein>
<keyword evidence="9" id="KW-1185">Reference proteome</keyword>
<keyword evidence="2 6" id="KW-0812">Transmembrane</keyword>
<evidence type="ECO:0000256" key="5">
    <source>
        <dbReference type="SAM" id="MobiDB-lite"/>
    </source>
</evidence>
<dbReference type="AlphaFoldDB" id="W9YX39"/>
<dbReference type="PROSITE" id="PS50850">
    <property type="entry name" value="MFS"/>
    <property type="match status" value="1"/>
</dbReference>
<proteinExistence type="predicted"/>
<dbReference type="Gene3D" id="1.20.1720.10">
    <property type="entry name" value="Multidrug resistance protein D"/>
    <property type="match status" value="1"/>
</dbReference>
<feature type="domain" description="Major facilitator superfamily (MFS) profile" evidence="7">
    <location>
        <begin position="55"/>
        <end position="539"/>
    </location>
</feature>
<feature type="transmembrane region" description="Helical" evidence="6">
    <location>
        <begin position="384"/>
        <end position="402"/>
    </location>
</feature>
<dbReference type="OrthoDB" id="10021397at2759"/>
<dbReference type="PANTHER" id="PTHR23501:SF201">
    <property type="entry name" value="MFS AFLATOXIN EFFLUX PUMP"/>
    <property type="match status" value="1"/>
</dbReference>
<dbReference type="Gene3D" id="1.20.1250.20">
    <property type="entry name" value="MFS general substrate transporter like domains"/>
    <property type="match status" value="1"/>
</dbReference>
<feature type="region of interest" description="Disordered" evidence="5">
    <location>
        <begin position="1"/>
        <end position="42"/>
    </location>
</feature>
<sequence>MSPPENAEAVGPPSPPNGDTSVDRSADGLKEDQSPLDQVTSHSESYPEGLKLVLLLASIYLSIFLVALDRTIIATALPKITDHFQSFGDTGWYNAAFLLPATGLQLFFGRLYTFYSPKWIFISLVFVFEVGSAVCGAAPSSVGFIWGRAVAGLGAGGLINGAMILMMYAAPLQRRSLLMGVLGAVFGIASVAGPLLGGVFTTKVTWRWCFYVNLPIGAVVLVFLILVVEETTPALGSLPVKEKITRVDIPGTLVFVPCIVCLLLALQWGGQTYAWSDGRIIALWVLFGVLLIVFIAIQFWQQESATVPPRIAKQRTVASATFYSFCLGSAFFIIVYYLSIWFQAIKGDSAITSGYSTLPFILSLVIASIMAGIFVSKVGYTNPVILAGGILVPIGTGLFTLFTPHTGHSMWIGVQVLFGLGVGLGLQQTNIAAQAALDKKDAPTGVSLVFFGQGLGGIIAVALGQNVLDNQLIKRLRHIGGISAQDVVSTGATELRNVFSKEQLPSVIEAYNRAIVIVFYCALAFACIAIFGALAMEWKSVKTTESGAKDEEKQEATQDDVQSEPQESRMSTPVEKQTESQEGQQGKGLKADDTSE</sequence>
<gene>
    <name evidence="8" type="ORF">A1O1_02658</name>
</gene>
<evidence type="ECO:0000256" key="6">
    <source>
        <dbReference type="SAM" id="Phobius"/>
    </source>
</evidence>
<organism evidence="8 9">
    <name type="scientific">Capronia coronata CBS 617.96</name>
    <dbReference type="NCBI Taxonomy" id="1182541"/>
    <lineage>
        <taxon>Eukaryota</taxon>
        <taxon>Fungi</taxon>
        <taxon>Dikarya</taxon>
        <taxon>Ascomycota</taxon>
        <taxon>Pezizomycotina</taxon>
        <taxon>Eurotiomycetes</taxon>
        <taxon>Chaetothyriomycetidae</taxon>
        <taxon>Chaetothyriales</taxon>
        <taxon>Herpotrichiellaceae</taxon>
        <taxon>Capronia</taxon>
    </lineage>
</organism>
<feature type="compositionally biased region" description="Polar residues" evidence="5">
    <location>
        <begin position="563"/>
        <end position="584"/>
    </location>
</feature>
<evidence type="ECO:0000256" key="4">
    <source>
        <dbReference type="ARBA" id="ARBA00023136"/>
    </source>
</evidence>
<name>W9YX39_9EURO</name>
<dbReference type="GeneID" id="19157558"/>
<dbReference type="RefSeq" id="XP_007721759.1">
    <property type="nucleotide sequence ID" value="XM_007723569.1"/>
</dbReference>
<dbReference type="GO" id="GO:0005886">
    <property type="term" value="C:plasma membrane"/>
    <property type="evidence" value="ECO:0007669"/>
    <property type="project" value="TreeGrafter"/>
</dbReference>
<dbReference type="SUPFAM" id="SSF103473">
    <property type="entry name" value="MFS general substrate transporter"/>
    <property type="match status" value="1"/>
</dbReference>